<protein>
    <submittedName>
        <fullName evidence="1">Uncharacterized protein</fullName>
    </submittedName>
</protein>
<dbReference type="RefSeq" id="WP_153823334.1">
    <property type="nucleotide sequence ID" value="NZ_WJIE01000012.1"/>
</dbReference>
<accession>A0A6N7PX02</accession>
<proteinExistence type="predicted"/>
<comment type="caution">
    <text evidence="1">The sequence shown here is derived from an EMBL/GenBank/DDBJ whole genome shotgun (WGS) entry which is preliminary data.</text>
</comment>
<organism evidence="1 2">
    <name type="scientific">Polyangium spumosum</name>
    <dbReference type="NCBI Taxonomy" id="889282"/>
    <lineage>
        <taxon>Bacteria</taxon>
        <taxon>Pseudomonadati</taxon>
        <taxon>Myxococcota</taxon>
        <taxon>Polyangia</taxon>
        <taxon>Polyangiales</taxon>
        <taxon>Polyangiaceae</taxon>
        <taxon>Polyangium</taxon>
    </lineage>
</organism>
<name>A0A6N7PX02_9BACT</name>
<keyword evidence="2" id="KW-1185">Reference proteome</keyword>
<gene>
    <name evidence="1" type="ORF">GF068_32050</name>
</gene>
<evidence type="ECO:0000313" key="1">
    <source>
        <dbReference type="EMBL" id="MRG96523.1"/>
    </source>
</evidence>
<reference evidence="1 2" key="1">
    <citation type="submission" date="2019-10" db="EMBL/GenBank/DDBJ databases">
        <title>A soil myxobacterium in the family Polyangiaceae.</title>
        <authorList>
            <person name="Li Y."/>
            <person name="Wang J."/>
        </authorList>
    </citation>
    <scope>NUCLEOTIDE SEQUENCE [LARGE SCALE GENOMIC DNA]</scope>
    <source>
        <strain evidence="1 2">DSM 14734</strain>
    </source>
</reference>
<dbReference type="EMBL" id="WJIE01000012">
    <property type="protein sequence ID" value="MRG96523.1"/>
    <property type="molecule type" value="Genomic_DNA"/>
</dbReference>
<dbReference type="Proteomes" id="UP000440224">
    <property type="component" value="Unassembled WGS sequence"/>
</dbReference>
<dbReference type="AlphaFoldDB" id="A0A6N7PX02"/>
<sequence>MPQQDAAARFEAALIDTVSKLSTYEVEPALAPFVVLLHLLDRAADADEHTAKAAESILKDLRRAYAWVRTHDKNWPEWLALTKEGQPVDTRTGEAPPPKPIWQPKRVHVLRSEHLPPDLSHVHDLVTLLWPVLPLIQFLHDARASNAWKPEEITARVWEHAFVALCTKPKKMFPCIYDLARTIVRRMRRIFPRLEQDEIDSIADDVACSFQRRNGSVSRYKARARTIPEAAKGVRRYMEAAIRLRAKDAIRTHLDPSFAVPASTLRRWRRKLGIVPENPVHAEEVRRDMKSRQTHAPPDRVSIAKAAKMFGRARSTTMNALHVAEKKYNFTADRGPDRTTIWLTHEQVRWLRECLPAPRRRQPPAR</sequence>
<evidence type="ECO:0000313" key="2">
    <source>
        <dbReference type="Proteomes" id="UP000440224"/>
    </source>
</evidence>